<evidence type="ECO:0000313" key="3">
    <source>
        <dbReference type="Proteomes" id="UP000007487"/>
    </source>
</evidence>
<dbReference type="RefSeq" id="WP_013621187.1">
    <property type="nucleotide sequence ID" value="NC_015167.1"/>
</dbReference>
<dbReference type="EMBL" id="CP002534">
    <property type="protein sequence ID" value="ADY29442.1"/>
    <property type="molecule type" value="Genomic_DNA"/>
</dbReference>
<keyword evidence="1" id="KW-0812">Transmembrane</keyword>
<organism evidence="2 3">
    <name type="scientific">Cellulophaga lytica (strain ATCC 23178 / DSM 7489 / JCM 8516 / NBRC 14961 / NCIMB 1423 / VKM B-1433 / Cy l20)</name>
    <dbReference type="NCBI Taxonomy" id="867900"/>
    <lineage>
        <taxon>Bacteria</taxon>
        <taxon>Pseudomonadati</taxon>
        <taxon>Bacteroidota</taxon>
        <taxon>Flavobacteriia</taxon>
        <taxon>Flavobacteriales</taxon>
        <taxon>Flavobacteriaceae</taxon>
        <taxon>Cellulophaga</taxon>
    </lineage>
</organism>
<dbReference type="Proteomes" id="UP000007487">
    <property type="component" value="Chromosome"/>
</dbReference>
<evidence type="ECO:0000256" key="1">
    <source>
        <dbReference type="SAM" id="Phobius"/>
    </source>
</evidence>
<reference evidence="2 3" key="1">
    <citation type="journal article" date="2011" name="Stand. Genomic Sci.">
        <title>Complete genome sequence of Cellulophaga lytica type strain (LIM- 21).</title>
        <authorList>
            <person name="Pati A."/>
            <person name="Abt B."/>
            <person name="Teshima H."/>
            <person name="Nolan M."/>
            <person name="Lapidus A."/>
            <person name="Lucas S."/>
            <person name="Hammon N."/>
            <person name="Deshpande S."/>
            <person name="Cheng J.F."/>
            <person name="Tapia R."/>
            <person name="Han C."/>
            <person name="Goodwin L."/>
            <person name="Pitluck S."/>
            <person name="Liolios K."/>
            <person name="Pagani I."/>
            <person name="Mavromatis K."/>
            <person name="Ovchinikova G."/>
            <person name="Chen A."/>
            <person name="Palaniappan K."/>
            <person name="Land M."/>
            <person name="Hauser L."/>
            <person name="Jeffries C.D."/>
            <person name="Detter J.C."/>
            <person name="Brambilla E.M."/>
            <person name="Kannan K.P."/>
            <person name="Rohde M."/>
            <person name="Spring S."/>
            <person name="Goker M."/>
            <person name="Woyke T."/>
            <person name="Bristow J."/>
            <person name="Eisen J.A."/>
            <person name="Markowitz V."/>
            <person name="Hugenholtz P."/>
            <person name="Kyrpides N.C."/>
            <person name="Klenk H.P."/>
            <person name="Ivanova N."/>
        </authorList>
    </citation>
    <scope>NUCLEOTIDE SEQUENCE [LARGE SCALE GENOMIC DNA]</scope>
    <source>
        <strain evidence="3">ATCC 23178 / DSM 7489 / JCM 8516 / NBRC 14961 / NCIMB 1423 / VKM B-1433 / Cy l20</strain>
    </source>
</reference>
<evidence type="ECO:0000313" key="2">
    <source>
        <dbReference type="EMBL" id="ADY29442.1"/>
    </source>
</evidence>
<gene>
    <name evidence="2" type="ordered locus">Celly_1618</name>
</gene>
<name>F0RA98_CELLC</name>
<proteinExistence type="predicted"/>
<dbReference type="PROSITE" id="PS51257">
    <property type="entry name" value="PROKAR_LIPOPROTEIN"/>
    <property type="match status" value="1"/>
</dbReference>
<keyword evidence="1" id="KW-1133">Transmembrane helix</keyword>
<feature type="transmembrane region" description="Helical" evidence="1">
    <location>
        <begin position="14"/>
        <end position="40"/>
    </location>
</feature>
<keyword evidence="1" id="KW-0472">Membrane</keyword>
<keyword evidence="3" id="KW-1185">Reference proteome</keyword>
<sequence>MKELTVGTKVLNSFLGAMVVVLIAILIAVVGCLILAAVGVL</sequence>
<dbReference type="HOGENOM" id="CLU_218057_0_0_10"/>
<accession>F0RA98</accession>
<dbReference type="AlphaFoldDB" id="F0RA98"/>
<protein>
    <submittedName>
        <fullName evidence="2">Uncharacterized protein</fullName>
    </submittedName>
</protein>
<dbReference type="KEGG" id="cly:Celly_1618"/>